<dbReference type="InterPro" id="IPR023210">
    <property type="entry name" value="NADP_OxRdtase_dom"/>
</dbReference>
<dbReference type="Proteomes" id="UP001628091">
    <property type="component" value="Unassembled WGS sequence"/>
</dbReference>
<dbReference type="SUPFAM" id="SSF51430">
    <property type="entry name" value="NAD(P)-linked oxidoreductase"/>
    <property type="match status" value="1"/>
</dbReference>
<comment type="caution">
    <text evidence="3">The sequence shown here is derived from an EMBL/GenBank/DDBJ whole genome shotgun (WGS) entry which is preliminary data.</text>
</comment>
<evidence type="ECO:0000313" key="3">
    <source>
        <dbReference type="EMBL" id="GAB1581204.1"/>
    </source>
</evidence>
<reference evidence="3 4" key="1">
    <citation type="submission" date="2024-10" db="EMBL/GenBank/DDBJ databases">
        <title>Isolation, draft genome sequencing and identification of Phyllobacterium sp. NSA23, isolated from leaf soil.</title>
        <authorList>
            <person name="Akita H."/>
        </authorList>
    </citation>
    <scope>NUCLEOTIDE SEQUENCE [LARGE SCALE GENOMIC DNA]</scope>
    <source>
        <strain evidence="3 4">NSA23</strain>
    </source>
</reference>
<dbReference type="CDD" id="cd19094">
    <property type="entry name" value="AKR_Tas-like"/>
    <property type="match status" value="1"/>
</dbReference>
<keyword evidence="1" id="KW-0560">Oxidoreductase</keyword>
<evidence type="ECO:0000313" key="4">
    <source>
        <dbReference type="Proteomes" id="UP001628091"/>
    </source>
</evidence>
<name>A0ABQ0GX00_9HYPH</name>
<dbReference type="Pfam" id="PF00248">
    <property type="entry name" value="Aldo_ket_red"/>
    <property type="match status" value="1"/>
</dbReference>
<sequence>MKLKPLGRTGINVTEICLGTMTWGVQNTEAEAHAQLDYATDAGVNFIDTAEGYAIPMSAESYGKTETHIGNWLRTSGKRDKLVLATKIAGGGGQDWIRGGSAPGRETVRAAVEGSLKRLQTDYIDLYQIHWPARPHYHFGRSWTYDPTGTDGAAVRAHMHEVLESLDALVKEGKIRHVGLSNETAWGTMQWLRLAEEKGLPRVASIQNEYGLLQRHFDLDMAELSHHEGVGLLAYSTLAAGVLTGKYLDGETPAGSRGEVVKDGFWRRNKHSEPVVRIYVDLARRYGITPAELGIAFSLSRPFLTSVIIGATTMEQLKADIGAAGIRLSAELLVEIEAIHRMHPRPL</sequence>
<dbReference type="PANTHER" id="PTHR43364:SF4">
    <property type="entry name" value="NAD(P)-LINKED OXIDOREDUCTASE SUPERFAMILY PROTEIN"/>
    <property type="match status" value="1"/>
</dbReference>
<dbReference type="Gene3D" id="3.20.20.100">
    <property type="entry name" value="NADP-dependent oxidoreductase domain"/>
    <property type="match status" value="1"/>
</dbReference>
<dbReference type="InterPro" id="IPR036812">
    <property type="entry name" value="NAD(P)_OxRdtase_dom_sf"/>
</dbReference>
<proteinExistence type="predicted"/>
<dbReference type="RefSeq" id="WP_407864079.1">
    <property type="nucleotide sequence ID" value="NZ_BAAFZP010000001.1"/>
</dbReference>
<dbReference type="EMBL" id="BAAFZP010000001">
    <property type="protein sequence ID" value="GAB1581204.1"/>
    <property type="molecule type" value="Genomic_DNA"/>
</dbReference>
<accession>A0ABQ0GX00</accession>
<keyword evidence="4" id="KW-1185">Reference proteome</keyword>
<evidence type="ECO:0000259" key="2">
    <source>
        <dbReference type="Pfam" id="PF00248"/>
    </source>
</evidence>
<organism evidence="3 4">
    <name type="scientific">Phyllobacterium phragmitis</name>
    <dbReference type="NCBI Taxonomy" id="2670329"/>
    <lineage>
        <taxon>Bacteria</taxon>
        <taxon>Pseudomonadati</taxon>
        <taxon>Pseudomonadota</taxon>
        <taxon>Alphaproteobacteria</taxon>
        <taxon>Hyphomicrobiales</taxon>
        <taxon>Phyllobacteriaceae</taxon>
        <taxon>Phyllobacterium</taxon>
    </lineage>
</organism>
<protein>
    <submittedName>
        <fullName evidence="3">Aldo/keto reductase</fullName>
    </submittedName>
</protein>
<gene>
    <name evidence="3" type="ORF">PPNSA23_11470</name>
</gene>
<feature type="domain" description="NADP-dependent oxidoreductase" evidence="2">
    <location>
        <begin position="15"/>
        <end position="339"/>
    </location>
</feature>
<dbReference type="InterPro" id="IPR050523">
    <property type="entry name" value="AKR_Detox_Biosynth"/>
</dbReference>
<evidence type="ECO:0000256" key="1">
    <source>
        <dbReference type="ARBA" id="ARBA00023002"/>
    </source>
</evidence>
<dbReference type="PANTHER" id="PTHR43364">
    <property type="entry name" value="NADH-SPECIFIC METHYLGLYOXAL REDUCTASE-RELATED"/>
    <property type="match status" value="1"/>
</dbReference>